<proteinExistence type="predicted"/>
<dbReference type="EMBL" id="JACTAM010002399">
    <property type="protein sequence ID" value="KAI2644874.1"/>
    <property type="molecule type" value="Genomic_DNA"/>
</dbReference>
<accession>A0ABQ8L284</accession>
<organism evidence="2 3">
    <name type="scientific">Labeo rohita</name>
    <name type="common">Indian major carp</name>
    <name type="synonym">Cyprinus rohita</name>
    <dbReference type="NCBI Taxonomy" id="84645"/>
    <lineage>
        <taxon>Eukaryota</taxon>
        <taxon>Metazoa</taxon>
        <taxon>Chordata</taxon>
        <taxon>Craniata</taxon>
        <taxon>Vertebrata</taxon>
        <taxon>Euteleostomi</taxon>
        <taxon>Actinopterygii</taxon>
        <taxon>Neopterygii</taxon>
        <taxon>Teleostei</taxon>
        <taxon>Ostariophysi</taxon>
        <taxon>Cypriniformes</taxon>
        <taxon>Cyprinidae</taxon>
        <taxon>Labeoninae</taxon>
        <taxon>Labeonini</taxon>
        <taxon>Labeo</taxon>
    </lineage>
</organism>
<keyword evidence="3" id="KW-1185">Reference proteome</keyword>
<sequence length="80" mass="9193">MHREDGKRADVYENIYNITGSDGVKTRCFRAAAVCLMLLCFLLLTAVVVLSVTFIQERQQYISKNDNLRQRQRPAKTGEK</sequence>
<evidence type="ECO:0000313" key="2">
    <source>
        <dbReference type="EMBL" id="KAI2644874.1"/>
    </source>
</evidence>
<protein>
    <submittedName>
        <fullName evidence="2">C-type lectin domain family 12 member B</fullName>
    </submittedName>
</protein>
<keyword evidence="1" id="KW-0812">Transmembrane</keyword>
<keyword evidence="1" id="KW-0472">Membrane</keyword>
<gene>
    <name evidence="2" type="ORF">H4Q32_030916</name>
</gene>
<reference evidence="2 3" key="1">
    <citation type="submission" date="2022-01" db="EMBL/GenBank/DDBJ databases">
        <title>A high-quality chromosome-level genome assembly of rohu carp, Labeo rohita.</title>
        <authorList>
            <person name="Arick M.A. II"/>
            <person name="Hsu C.-Y."/>
            <person name="Magbanua Z."/>
            <person name="Pechanova O."/>
            <person name="Grover C."/>
            <person name="Miller E."/>
            <person name="Thrash A."/>
            <person name="Ezzel L."/>
            <person name="Alam S."/>
            <person name="Benzie J."/>
            <person name="Hamilton M."/>
            <person name="Karsi A."/>
            <person name="Lawrence M.L."/>
            <person name="Peterson D.G."/>
        </authorList>
    </citation>
    <scope>NUCLEOTIDE SEQUENCE [LARGE SCALE GENOMIC DNA]</scope>
    <source>
        <strain evidence="3">BAU-BD-2019</strain>
        <tissue evidence="2">Blood</tissue>
    </source>
</reference>
<comment type="caution">
    <text evidence="2">The sequence shown here is derived from an EMBL/GenBank/DDBJ whole genome shotgun (WGS) entry which is preliminary data.</text>
</comment>
<feature type="transmembrane region" description="Helical" evidence="1">
    <location>
        <begin position="31"/>
        <end position="55"/>
    </location>
</feature>
<evidence type="ECO:0000313" key="3">
    <source>
        <dbReference type="Proteomes" id="UP000830375"/>
    </source>
</evidence>
<dbReference type="Proteomes" id="UP000830375">
    <property type="component" value="Unassembled WGS sequence"/>
</dbReference>
<name>A0ABQ8L284_LABRO</name>
<keyword evidence="1" id="KW-1133">Transmembrane helix</keyword>
<evidence type="ECO:0000256" key="1">
    <source>
        <dbReference type="SAM" id="Phobius"/>
    </source>
</evidence>